<dbReference type="GO" id="GO:0051287">
    <property type="term" value="F:NAD binding"/>
    <property type="evidence" value="ECO:0007669"/>
    <property type="project" value="InterPro"/>
</dbReference>
<dbReference type="InterPro" id="IPR001891">
    <property type="entry name" value="Malic_OxRdtase"/>
</dbReference>
<dbReference type="GO" id="GO:0005739">
    <property type="term" value="C:mitochondrion"/>
    <property type="evidence" value="ECO:0007669"/>
    <property type="project" value="TreeGrafter"/>
</dbReference>
<dbReference type="GO" id="GO:0046872">
    <property type="term" value="F:metal ion binding"/>
    <property type="evidence" value="ECO:0007669"/>
    <property type="project" value="UniProtKB-KW"/>
</dbReference>
<dbReference type="PANTHER" id="PTHR23406">
    <property type="entry name" value="MALIC ENZYME-RELATED"/>
    <property type="match status" value="1"/>
</dbReference>
<dbReference type="PRINTS" id="PR00072">
    <property type="entry name" value="MALOXRDTASE"/>
</dbReference>
<evidence type="ECO:0000256" key="4">
    <source>
        <dbReference type="ARBA" id="ARBA00022723"/>
    </source>
</evidence>
<keyword evidence="10" id="KW-1185">Reference proteome</keyword>
<evidence type="ECO:0000256" key="1">
    <source>
        <dbReference type="ARBA" id="ARBA00001936"/>
    </source>
</evidence>
<evidence type="ECO:0000259" key="8">
    <source>
        <dbReference type="SMART" id="SM01274"/>
    </source>
</evidence>
<dbReference type="InterPro" id="IPR012302">
    <property type="entry name" value="Malic_NAD-bd"/>
</dbReference>
<protein>
    <recommendedName>
        <fullName evidence="6">Malic enzyme</fullName>
    </recommendedName>
</protein>
<evidence type="ECO:0000256" key="2">
    <source>
        <dbReference type="ARBA" id="ARBA00001946"/>
    </source>
</evidence>
<dbReference type="Pfam" id="PF00390">
    <property type="entry name" value="malic"/>
    <property type="match status" value="2"/>
</dbReference>
<dbReference type="Gene3D" id="3.40.50.10380">
    <property type="entry name" value="Malic enzyme, N-terminal domain"/>
    <property type="match status" value="2"/>
</dbReference>
<dbReference type="SMART" id="SM01274">
    <property type="entry name" value="malic"/>
    <property type="match status" value="2"/>
</dbReference>
<dbReference type="InterPro" id="IPR036291">
    <property type="entry name" value="NAD(P)-bd_dom_sf"/>
</dbReference>
<dbReference type="Proteomes" id="UP001190700">
    <property type="component" value="Unassembled WGS sequence"/>
</dbReference>
<dbReference type="SUPFAM" id="SSF51735">
    <property type="entry name" value="NAD(P)-binding Rossmann-fold domains"/>
    <property type="match status" value="2"/>
</dbReference>
<gene>
    <name evidence="9" type="ORF">CYMTET_54087</name>
</gene>
<dbReference type="SUPFAM" id="SSF53223">
    <property type="entry name" value="Aminoacid dehydrogenase-like, N-terminal domain"/>
    <property type="match status" value="2"/>
</dbReference>
<evidence type="ECO:0000256" key="6">
    <source>
        <dbReference type="RuleBase" id="RU003426"/>
    </source>
</evidence>
<dbReference type="GO" id="GO:0006108">
    <property type="term" value="P:malate metabolic process"/>
    <property type="evidence" value="ECO:0007669"/>
    <property type="project" value="TreeGrafter"/>
</dbReference>
<dbReference type="SMART" id="SM00919">
    <property type="entry name" value="Malic_M"/>
    <property type="match status" value="1"/>
</dbReference>
<dbReference type="PANTHER" id="PTHR23406:SF32">
    <property type="entry name" value="NADP-DEPENDENT MALIC ENZYME"/>
    <property type="match status" value="1"/>
</dbReference>
<proteinExistence type="inferred from homology"/>
<keyword evidence="5 6" id="KW-0560">Oxidoreductase</keyword>
<evidence type="ECO:0000313" key="9">
    <source>
        <dbReference type="EMBL" id="KAK3235727.1"/>
    </source>
</evidence>
<dbReference type="FunFam" id="3.40.50.720:FF:000182">
    <property type="entry name" value="NAD-dependent malic enzyme"/>
    <property type="match status" value="1"/>
</dbReference>
<dbReference type="InterPro" id="IPR037062">
    <property type="entry name" value="Malic_N_dom_sf"/>
</dbReference>
<dbReference type="InterPro" id="IPR012301">
    <property type="entry name" value="Malic_N_dom"/>
</dbReference>
<comment type="cofactor">
    <cofactor evidence="1">
        <name>Mn(2+)</name>
        <dbReference type="ChEBI" id="CHEBI:29035"/>
    </cofactor>
</comment>
<dbReference type="PROSITE" id="PS00331">
    <property type="entry name" value="MALIC_ENZYMES"/>
    <property type="match status" value="2"/>
</dbReference>
<organism evidence="9 10">
    <name type="scientific">Cymbomonas tetramitiformis</name>
    <dbReference type="NCBI Taxonomy" id="36881"/>
    <lineage>
        <taxon>Eukaryota</taxon>
        <taxon>Viridiplantae</taxon>
        <taxon>Chlorophyta</taxon>
        <taxon>Pyramimonadophyceae</taxon>
        <taxon>Pyramimonadales</taxon>
        <taxon>Pyramimonadaceae</taxon>
        <taxon>Cymbomonas</taxon>
    </lineage>
</organism>
<evidence type="ECO:0000313" key="10">
    <source>
        <dbReference type="Proteomes" id="UP001190700"/>
    </source>
</evidence>
<comment type="caution">
    <text evidence="9">The sequence shown here is derived from an EMBL/GenBank/DDBJ whole genome shotgun (WGS) entry which is preliminary data.</text>
</comment>
<sequence>MDIQRQYPYLCNVPSGALRNELHKRHSPTFPPEGAAALTPHASRVPNPYVNKGTAYSVEEREAQGLAGLVPPCVETLELQARRVLAHVRSHSNMLDKYVYLENLHNVNVTLFYKVLLDNTVELLPVLYTPTVGEACQRFGQIFRNLAGLYISMDERGRIHEVLDNWLETPDIIVVTDGGRILGLGDLGNNGMGIPIGKLHLYVAGGGFNPAKTLPIQLDTGCDVPAVVYDPMYLGTRIPRVKGKEHEELVDEFMEAVAKKWPKCIIQFEDFQSEYALKYLERYRRKYIHFNDDVQGTAAVVTTGFINGMKAQGTCITEAKVVMFGAGSSAVGVSTYLMEAMVMAGLSKEEARLRVYMVDTKGLITTTRGDKLNEWKQQFARTDGAPELRTLLEVVKYVRPHALFGLTGAGPSFTKEVVEELVNGCPRPLIFPLSNPTSKAEITVHNAVEWSDGKCLFAAGSPQPNVEHKGKTVYASQCNNMLIFPGVGMGSKLSGAREITDNMLLAAAYAVSDFVDARDIEAGRLYPTLDHLRDIGEVITRAVWLQAEKDGVATVPPPPGGERSTVIKAVAYSPTYAVEQPKHEIPPILRSSLTFKSTGYTYGERCRASILGLMPPAVETIETQVERVMSQVRSYDKMLQKYTCLQTLFNNNANLFFKVLLSNIRELLPILYTPTVGEACQKFGEIYRTMQGMFISVKDKGRIARVLDNWESEPEIIVVTDGGRILGLGDLGAGGMGIPIGKLHLYCAGGGFHPDAALPIQLDLGCDTESVVNADHYLGVRCPRIKGKEHEELVDEFMEAVAKKWPKCIIQFEDFQSEYALKYLERYRRKYIHFNDDVQGTAAVVTTGFINGMKAQGTKLSDAKIVMFGAGSSAVGVSTYLTEALVRAGLSKVSPASPERLLEPVDHGG</sequence>
<evidence type="ECO:0000256" key="5">
    <source>
        <dbReference type="ARBA" id="ARBA00023002"/>
    </source>
</evidence>
<feature type="non-terminal residue" evidence="9">
    <location>
        <position position="909"/>
    </location>
</feature>
<feature type="domain" description="Malic enzyme N-terminal" evidence="8">
    <location>
        <begin position="105"/>
        <end position="284"/>
    </location>
</feature>
<dbReference type="NCBIfam" id="NF010052">
    <property type="entry name" value="PRK13529.1"/>
    <property type="match status" value="2"/>
</dbReference>
<dbReference type="InterPro" id="IPR046346">
    <property type="entry name" value="Aminoacid_DH-like_N_sf"/>
</dbReference>
<comment type="cofactor">
    <cofactor evidence="2">
        <name>Mg(2+)</name>
        <dbReference type="ChEBI" id="CHEBI:18420"/>
    </cofactor>
</comment>
<comment type="similarity">
    <text evidence="3 6">Belongs to the malic enzymes family.</text>
</comment>
<evidence type="ECO:0000259" key="7">
    <source>
        <dbReference type="SMART" id="SM00919"/>
    </source>
</evidence>
<dbReference type="EMBL" id="LGRX02035230">
    <property type="protein sequence ID" value="KAK3235727.1"/>
    <property type="molecule type" value="Genomic_DNA"/>
</dbReference>
<evidence type="ECO:0000256" key="3">
    <source>
        <dbReference type="ARBA" id="ARBA00008785"/>
    </source>
</evidence>
<accession>A0AAE0BG00</accession>
<dbReference type="Gene3D" id="3.40.50.720">
    <property type="entry name" value="NAD(P)-binding Rossmann-like Domain"/>
    <property type="match status" value="2"/>
</dbReference>
<dbReference type="AlphaFoldDB" id="A0AAE0BG00"/>
<feature type="domain" description="Malic enzyme NAD-binding" evidence="7">
    <location>
        <begin position="294"/>
        <end position="548"/>
    </location>
</feature>
<dbReference type="Pfam" id="PF03949">
    <property type="entry name" value="Malic_M"/>
    <property type="match status" value="2"/>
</dbReference>
<reference evidence="9 10" key="1">
    <citation type="journal article" date="2015" name="Genome Biol. Evol.">
        <title>Comparative Genomics of a Bacterivorous Green Alga Reveals Evolutionary Causalities and Consequences of Phago-Mixotrophic Mode of Nutrition.</title>
        <authorList>
            <person name="Burns J.A."/>
            <person name="Paasch A."/>
            <person name="Narechania A."/>
            <person name="Kim E."/>
        </authorList>
    </citation>
    <scope>NUCLEOTIDE SEQUENCE [LARGE SCALE GENOMIC DNA]</scope>
    <source>
        <strain evidence="9 10">PLY_AMNH</strain>
    </source>
</reference>
<feature type="domain" description="Malic enzyme N-terminal" evidence="8">
    <location>
        <begin position="649"/>
        <end position="828"/>
    </location>
</feature>
<dbReference type="GO" id="GO:0004471">
    <property type="term" value="F:malate dehydrogenase (decarboxylating) (NAD+) activity"/>
    <property type="evidence" value="ECO:0007669"/>
    <property type="project" value="TreeGrafter"/>
</dbReference>
<name>A0AAE0BG00_9CHLO</name>
<keyword evidence="4 6" id="KW-0479">Metal-binding</keyword>
<dbReference type="InterPro" id="IPR015884">
    <property type="entry name" value="Malic_enzyme_CS"/>
</dbReference>